<protein>
    <recommendedName>
        <fullName evidence="5">EF-hand domain-containing protein</fullName>
    </recommendedName>
</protein>
<feature type="compositionally biased region" description="Basic and acidic residues" evidence="2">
    <location>
        <begin position="140"/>
        <end position="170"/>
    </location>
</feature>
<keyword evidence="1" id="KW-0175">Coiled coil</keyword>
<evidence type="ECO:0000313" key="4">
    <source>
        <dbReference type="Proteomes" id="UP000626109"/>
    </source>
</evidence>
<dbReference type="PANTHER" id="PTHR37473">
    <property type="entry name" value="EF-HAND DOMAIN-CONTAINING PROTEIN"/>
    <property type="match status" value="1"/>
</dbReference>
<feature type="coiled-coil region" evidence="1">
    <location>
        <begin position="24"/>
        <end position="79"/>
    </location>
</feature>
<organism evidence="3 4">
    <name type="scientific">Polarella glacialis</name>
    <name type="common">Dinoflagellate</name>
    <dbReference type="NCBI Taxonomy" id="89957"/>
    <lineage>
        <taxon>Eukaryota</taxon>
        <taxon>Sar</taxon>
        <taxon>Alveolata</taxon>
        <taxon>Dinophyceae</taxon>
        <taxon>Suessiales</taxon>
        <taxon>Suessiaceae</taxon>
        <taxon>Polarella</taxon>
    </lineage>
</organism>
<name>A0A813LFT1_POLGL</name>
<dbReference type="AlphaFoldDB" id="A0A813LFT1"/>
<evidence type="ECO:0008006" key="5">
    <source>
        <dbReference type="Google" id="ProtNLM"/>
    </source>
</evidence>
<dbReference type="EMBL" id="CAJNNW010034937">
    <property type="protein sequence ID" value="CAE8724672.1"/>
    <property type="molecule type" value="Genomic_DNA"/>
</dbReference>
<evidence type="ECO:0000313" key="3">
    <source>
        <dbReference type="EMBL" id="CAE8724672.1"/>
    </source>
</evidence>
<feature type="region of interest" description="Disordered" evidence="2">
    <location>
        <begin position="1"/>
        <end position="22"/>
    </location>
</feature>
<comment type="caution">
    <text evidence="3">The sequence shown here is derived from an EMBL/GenBank/DDBJ whole genome shotgun (WGS) entry which is preliminary data.</text>
</comment>
<feature type="non-terminal residue" evidence="3">
    <location>
        <position position="583"/>
    </location>
</feature>
<dbReference type="PANTHER" id="PTHR37473:SF1">
    <property type="entry name" value="EF-HAND DOMAIN-CONTAINING PROTEIN"/>
    <property type="match status" value="1"/>
</dbReference>
<evidence type="ECO:0000256" key="2">
    <source>
        <dbReference type="SAM" id="MobiDB-lite"/>
    </source>
</evidence>
<gene>
    <name evidence="3" type="ORF">PGLA2088_LOCUS43804</name>
</gene>
<accession>A0A813LFT1</accession>
<feature type="compositionally biased region" description="Polar residues" evidence="2">
    <location>
        <begin position="117"/>
        <end position="128"/>
    </location>
</feature>
<sequence length="583" mass="66602">MQQQDAAMADGRGGSSASMMQASLTAAKEARKRAELDAQLLANRIALLKQEEEKAWKKIEETKKRAHEINQLRANNENKFAAKEQFYKAKWESIRSAQTQNAHQREKQKATREAVTQGLQDARFQQASRTKEQSQQLLLQKKEREASERQGKLERGAMIKQRKEEGRRRLEEDRLAQLERFRTDYEARAAQEELLRSRTDALVFDMEREEMELIQRGSRVAGESQLLDAGSVDRYKYISMNNLSMATIAALGSDPAVANYVPQYDIYGHRHSSKPYRDKTDIFQKEIRHPKWLEPPPAIKTRTELQQARKQCKIPDKSYDFDGDGVVGQLDYFVGKCFDGDMDGRLNTGERRQAERALDNGFLDKYVRGLDATGDASRGCFVRQRRGVITAMDNTADISRTTYPSHFNAHKVPEHSTQTALGQSRKAELKGAGLVHGERWAAVCAPVIEPQPHNHVSVPRQCPISHISQRAEGDHELARVRGGLLPMSMPVNPEREYKSVGLERVDMPLFATRGQLMETRKEAMKRESEDLRAKGDEVCVPLSVRQAEREANEFEFRRPVVEPMTLTKLKDSRRQNKRLGWQT</sequence>
<reference evidence="3" key="1">
    <citation type="submission" date="2021-02" db="EMBL/GenBank/DDBJ databases">
        <authorList>
            <person name="Dougan E. K."/>
            <person name="Rhodes N."/>
            <person name="Thang M."/>
            <person name="Chan C."/>
        </authorList>
    </citation>
    <scope>NUCLEOTIDE SEQUENCE</scope>
</reference>
<dbReference type="Proteomes" id="UP000626109">
    <property type="component" value="Unassembled WGS sequence"/>
</dbReference>
<feature type="compositionally biased region" description="Basic and acidic residues" evidence="2">
    <location>
        <begin position="103"/>
        <end position="112"/>
    </location>
</feature>
<proteinExistence type="predicted"/>
<feature type="region of interest" description="Disordered" evidence="2">
    <location>
        <begin position="97"/>
        <end position="170"/>
    </location>
</feature>
<evidence type="ECO:0000256" key="1">
    <source>
        <dbReference type="SAM" id="Coils"/>
    </source>
</evidence>